<evidence type="ECO:0000313" key="1">
    <source>
        <dbReference type="EMBL" id="SUA19009.1"/>
    </source>
</evidence>
<dbReference type="Proteomes" id="UP000254176">
    <property type="component" value="Unassembled WGS sequence"/>
</dbReference>
<name>A0A378VRS2_NEIME</name>
<evidence type="ECO:0000313" key="2">
    <source>
        <dbReference type="Proteomes" id="UP000254176"/>
    </source>
</evidence>
<accession>A0A378VRS2</accession>
<dbReference type="AlphaFoldDB" id="A0A378VRS2"/>
<proteinExistence type="predicted"/>
<sequence length="299" mass="33861">MFKKSRVPVRVFRSSDKGAPQNVVGASDNAFKILSACLVEGYGDTAPLGWELKFKVGSTGIFMPTDKKQTGWGLRISQSEKYGARVSAVRNPSSDDTFELESAYENNEAYFLHDNNNGDTKTRDWTLVGHSLGFILIFHVTEHSSNGPFNTTLYFGRVPTLAAADDHNYLLCYSTDGSYRYLSYRTRNSYLFMARDYLGLNLGRYGTKSKTEGISQRFPARICNGFWCDDVYITEYVESEWEVRGYLPGIMDVVGDAYPYDRKVLEDFDGSGDSFLYLRFYGYSSSPKGWLVNLTAWEV</sequence>
<organism evidence="1 2">
    <name type="scientific">Neisseria meningitidis</name>
    <dbReference type="NCBI Taxonomy" id="487"/>
    <lineage>
        <taxon>Bacteria</taxon>
        <taxon>Pseudomonadati</taxon>
        <taxon>Pseudomonadota</taxon>
        <taxon>Betaproteobacteria</taxon>
        <taxon>Neisseriales</taxon>
        <taxon>Neisseriaceae</taxon>
        <taxon>Neisseria</taxon>
    </lineage>
</organism>
<dbReference type="EMBL" id="UGRP01000001">
    <property type="protein sequence ID" value="SUA19009.1"/>
    <property type="molecule type" value="Genomic_DNA"/>
</dbReference>
<protein>
    <submittedName>
        <fullName evidence="1">Uncharacterized protein</fullName>
    </submittedName>
</protein>
<gene>
    <name evidence="1" type="ORF">NCTC8554_00694</name>
</gene>
<dbReference type="RefSeq" id="WP_002256556.1">
    <property type="nucleotide sequence ID" value="NZ_CP020401.2"/>
</dbReference>
<reference evidence="1 2" key="1">
    <citation type="submission" date="2018-06" db="EMBL/GenBank/DDBJ databases">
        <authorList>
            <consortium name="Pathogen Informatics"/>
            <person name="Doyle S."/>
        </authorList>
    </citation>
    <scope>NUCLEOTIDE SEQUENCE [LARGE SCALE GENOMIC DNA]</scope>
    <source>
        <strain evidence="1 2">NCTC8554</strain>
    </source>
</reference>